<dbReference type="EMBL" id="JASSPP010000009">
    <property type="protein sequence ID" value="MDK9580999.1"/>
    <property type="molecule type" value="Genomic_DNA"/>
</dbReference>
<dbReference type="Proteomes" id="UP001225134">
    <property type="component" value="Unassembled WGS sequence"/>
</dbReference>
<evidence type="ECO:0000256" key="1">
    <source>
        <dbReference type="SAM" id="SignalP"/>
    </source>
</evidence>
<feature type="signal peptide" evidence="1">
    <location>
        <begin position="1"/>
        <end position="19"/>
    </location>
</feature>
<dbReference type="RefSeq" id="WP_066730167.1">
    <property type="nucleotide sequence ID" value="NZ_CAMYCH010000012.1"/>
</dbReference>
<sequence length="142" mass="15926">MKKLLVMFLTMLTSMLVFAHAPLLDVTDNNDGYVYIEGGYSNGEDATGTEIWVVENKNYNGSEEVYNGKLVIFHGYLEKGAQLKLPKPKISKYIVVFDGGPGHELEKKGPKLTKDEMAAWEKAIATDTKLGKWKDKWLGKVK</sequence>
<keyword evidence="1" id="KW-0732">Signal</keyword>
<comment type="caution">
    <text evidence="2">The sequence shown here is derived from an EMBL/GenBank/DDBJ whole genome shotgun (WGS) entry which is preliminary data.</text>
</comment>
<organism evidence="2 3">
    <name type="scientific">Sneathia sanguinegens</name>
    <dbReference type="NCBI Taxonomy" id="40543"/>
    <lineage>
        <taxon>Bacteria</taxon>
        <taxon>Fusobacteriati</taxon>
        <taxon>Fusobacteriota</taxon>
        <taxon>Fusobacteriia</taxon>
        <taxon>Fusobacteriales</taxon>
        <taxon>Leptotrichiaceae</taxon>
        <taxon>Sneathia</taxon>
    </lineage>
</organism>
<feature type="chain" id="PRO_5045172521" evidence="1">
    <location>
        <begin position="20"/>
        <end position="142"/>
    </location>
</feature>
<gene>
    <name evidence="2" type="ORF">QQA45_05730</name>
</gene>
<proteinExistence type="predicted"/>
<evidence type="ECO:0000313" key="2">
    <source>
        <dbReference type="EMBL" id="MDK9580999.1"/>
    </source>
</evidence>
<name>A0ABT7HKD9_9FUSO</name>
<evidence type="ECO:0000313" key="3">
    <source>
        <dbReference type="Proteomes" id="UP001225134"/>
    </source>
</evidence>
<reference evidence="2 3" key="1">
    <citation type="submission" date="2023-06" db="EMBL/GenBank/DDBJ databases">
        <title>Antibody response to the Sneathia vaginalis cytopathogenic toxin A during pregnancy.</title>
        <authorList>
            <person name="Mccoy Z.T."/>
            <person name="Serrano M.G."/>
            <person name="Spaine K."/>
            <person name="Edwards D.J."/>
            <person name="Buck G.A."/>
            <person name="Jefferson K."/>
        </authorList>
    </citation>
    <scope>NUCLEOTIDE SEQUENCE [LARGE SCALE GENOMIC DNA]</scope>
    <source>
        <strain evidence="2 3">CCUG 42621</strain>
    </source>
</reference>
<accession>A0ABT7HKD9</accession>
<keyword evidence="3" id="KW-1185">Reference proteome</keyword>
<protein>
    <submittedName>
        <fullName evidence="2">Uncharacterized protein</fullName>
    </submittedName>
</protein>